<feature type="signal peptide" evidence="1">
    <location>
        <begin position="1"/>
        <end position="22"/>
    </location>
</feature>
<reference evidence="2" key="1">
    <citation type="submission" date="2008-03" db="EMBL/GenBank/DDBJ databases">
        <title>Complete sequence of Polynucleobacter necessarius STIR1.</title>
        <authorList>
            <consortium name="US DOE Joint Genome Institute"/>
            <person name="Copeland A."/>
            <person name="Lucas S."/>
            <person name="Lapidus A."/>
            <person name="Barry K."/>
            <person name="Detter J.C."/>
            <person name="Glavina del Rio T."/>
            <person name="Hammon N."/>
            <person name="Israni S."/>
            <person name="Dalin E."/>
            <person name="Tice H."/>
            <person name="Pitluck S."/>
            <person name="Chain P."/>
            <person name="Malfatti S."/>
            <person name="Shin M."/>
            <person name="Vergez L."/>
            <person name="Schmutz J."/>
            <person name="Larimer F."/>
            <person name="Land M."/>
            <person name="Hauser L."/>
            <person name="Kyrpides N."/>
            <person name="Kim E."/>
            <person name="Hahn M."/>
            <person name="Richardson P."/>
        </authorList>
    </citation>
    <scope>NUCLEOTIDE SEQUENCE [LARGE SCALE GENOMIC DNA]</scope>
    <source>
        <strain evidence="2">STIR1</strain>
    </source>
</reference>
<keyword evidence="1" id="KW-0732">Signal</keyword>
<accession>B1XVW7</accession>
<proteinExistence type="predicted"/>
<dbReference type="eggNOG" id="ENOG503310H">
    <property type="taxonomic scope" value="Bacteria"/>
</dbReference>
<dbReference type="STRING" id="452638.Pnec_1390"/>
<name>B1XVW7_POLNS</name>
<feature type="chain" id="PRO_5002770303" description="Carboxypeptidase regulatory-like domain-containing protein" evidence="1">
    <location>
        <begin position="23"/>
        <end position="136"/>
    </location>
</feature>
<protein>
    <recommendedName>
        <fullName evidence="3">Carboxypeptidase regulatory-like domain-containing protein</fullName>
    </recommendedName>
</protein>
<dbReference type="AlphaFoldDB" id="B1XVW7"/>
<dbReference type="HOGENOM" id="CLU_121829_3_0_4"/>
<evidence type="ECO:0000313" key="2">
    <source>
        <dbReference type="EMBL" id="ACB44494.1"/>
    </source>
</evidence>
<organism evidence="2">
    <name type="scientific">Polynucleobacter necessarius subsp. necessarius (strain STIR1)</name>
    <dbReference type="NCBI Taxonomy" id="452638"/>
    <lineage>
        <taxon>Bacteria</taxon>
        <taxon>Pseudomonadati</taxon>
        <taxon>Pseudomonadota</taxon>
        <taxon>Betaproteobacteria</taxon>
        <taxon>Burkholderiales</taxon>
        <taxon>Burkholderiaceae</taxon>
        <taxon>Polynucleobacter</taxon>
    </lineage>
</organism>
<sequence length="136" mass="14886">MKTLLKIFISTYFILLGSFAFAQIPDTQHSQGVAYVTGGVGEGESSAILAEAKQWPLLLEMSQIENGRGIWIFGAIIKVINSKKQTIFEAQADGPYMLINLEVGDYLIDASYGGVGQKRVISIKTGSPQKIALFWK</sequence>
<evidence type="ECO:0000256" key="1">
    <source>
        <dbReference type="SAM" id="SignalP"/>
    </source>
</evidence>
<dbReference type="OrthoDB" id="5568005at2"/>
<evidence type="ECO:0008006" key="3">
    <source>
        <dbReference type="Google" id="ProtNLM"/>
    </source>
</evidence>
<dbReference type="KEGG" id="pne:Pnec_1390"/>
<gene>
    <name evidence="2" type="ordered locus">Pnec_1390</name>
</gene>
<dbReference type="EMBL" id="CP001010">
    <property type="protein sequence ID" value="ACB44494.1"/>
    <property type="molecule type" value="Genomic_DNA"/>
</dbReference>